<dbReference type="EMBL" id="WSEL01000002">
    <property type="protein sequence ID" value="MVQ27846.1"/>
    <property type="molecule type" value="Genomic_DNA"/>
</dbReference>
<sequence>MDRLRRAEHLRDAIVQRAQEKNDSPADIARKMDMSVGHWYKVKKEPLRLASLTLDHVQTLATYVGWPRVQVMIAIGWLEAREVEQSLSAEWTVEAALRRLERGSLANGLPTPLERAAPDHRLLMARLMLLGEAGLSGAPGLVNPFSAD</sequence>
<reference evidence="1 2" key="1">
    <citation type="submission" date="2019-12" db="EMBL/GenBank/DDBJ databases">
        <authorList>
            <person name="Huq M.A."/>
        </authorList>
    </citation>
    <scope>NUCLEOTIDE SEQUENCE [LARGE SCALE GENOMIC DNA]</scope>
    <source>
        <strain evidence="1 2">MAH-25</strain>
    </source>
</reference>
<dbReference type="RefSeq" id="WP_157395990.1">
    <property type="nucleotide sequence ID" value="NZ_WSEL01000002.1"/>
</dbReference>
<organism evidence="1 2">
    <name type="scientific">Ramlibacter pinisoli</name>
    <dbReference type="NCBI Taxonomy" id="2682844"/>
    <lineage>
        <taxon>Bacteria</taxon>
        <taxon>Pseudomonadati</taxon>
        <taxon>Pseudomonadota</taxon>
        <taxon>Betaproteobacteria</taxon>
        <taxon>Burkholderiales</taxon>
        <taxon>Comamonadaceae</taxon>
        <taxon>Ramlibacter</taxon>
    </lineage>
</organism>
<evidence type="ECO:0000313" key="1">
    <source>
        <dbReference type="EMBL" id="MVQ27846.1"/>
    </source>
</evidence>
<proteinExistence type="predicted"/>
<keyword evidence="2" id="KW-1185">Reference proteome</keyword>
<protein>
    <submittedName>
        <fullName evidence="1">Uncharacterized protein</fullName>
    </submittedName>
</protein>
<accession>A0A6N8INP4</accession>
<dbReference type="AlphaFoldDB" id="A0A6N8INP4"/>
<dbReference type="Proteomes" id="UP000469385">
    <property type="component" value="Unassembled WGS sequence"/>
</dbReference>
<comment type="caution">
    <text evidence="1">The sequence shown here is derived from an EMBL/GenBank/DDBJ whole genome shotgun (WGS) entry which is preliminary data.</text>
</comment>
<name>A0A6N8INP4_9BURK</name>
<gene>
    <name evidence="1" type="ORF">GON04_00180</name>
</gene>
<evidence type="ECO:0000313" key="2">
    <source>
        <dbReference type="Proteomes" id="UP000469385"/>
    </source>
</evidence>